<evidence type="ECO:0000313" key="6">
    <source>
        <dbReference type="EMBL" id="VWL85092.1"/>
    </source>
</evidence>
<feature type="transmembrane region" description="Helical" evidence="4">
    <location>
        <begin position="157"/>
        <end position="180"/>
    </location>
</feature>
<feature type="domain" description="Major facilitator superfamily (MFS) profile" evidence="5">
    <location>
        <begin position="234"/>
        <end position="420"/>
    </location>
</feature>
<dbReference type="RefSeq" id="WP_231679247.1">
    <property type="nucleotide sequence ID" value="NZ_CABWIB010000001.1"/>
</dbReference>
<dbReference type="GO" id="GO:0022857">
    <property type="term" value="F:transmembrane transporter activity"/>
    <property type="evidence" value="ECO:0007669"/>
    <property type="project" value="InterPro"/>
</dbReference>
<feature type="transmembrane region" description="Helical" evidence="4">
    <location>
        <begin position="54"/>
        <end position="82"/>
    </location>
</feature>
<organism evidence="6 7">
    <name type="scientific">Oceanivirga miroungae</name>
    <dbReference type="NCBI Taxonomy" id="1130046"/>
    <lineage>
        <taxon>Bacteria</taxon>
        <taxon>Fusobacteriati</taxon>
        <taxon>Fusobacteriota</taxon>
        <taxon>Fusobacteriia</taxon>
        <taxon>Fusobacteriales</taxon>
        <taxon>Leptotrichiaceae</taxon>
        <taxon>Oceanivirga</taxon>
    </lineage>
</organism>
<feature type="transmembrane region" description="Helical" evidence="4">
    <location>
        <begin position="33"/>
        <end position="48"/>
    </location>
</feature>
<keyword evidence="1 4" id="KW-0812">Transmembrane</keyword>
<evidence type="ECO:0000259" key="5">
    <source>
        <dbReference type="PROSITE" id="PS50850"/>
    </source>
</evidence>
<dbReference type="AlphaFoldDB" id="A0A6I8MAA4"/>
<gene>
    <name evidence="6" type="ORF">OMES3154_00374</name>
</gene>
<dbReference type="InterPro" id="IPR011701">
    <property type="entry name" value="MFS"/>
</dbReference>
<dbReference type="Pfam" id="PF07690">
    <property type="entry name" value="MFS_1"/>
    <property type="match status" value="1"/>
</dbReference>
<feature type="transmembrane region" description="Helical" evidence="4">
    <location>
        <begin position="364"/>
        <end position="386"/>
    </location>
</feature>
<dbReference type="InterPro" id="IPR036259">
    <property type="entry name" value="MFS_trans_sf"/>
</dbReference>
<evidence type="ECO:0000313" key="7">
    <source>
        <dbReference type="Proteomes" id="UP000419017"/>
    </source>
</evidence>
<name>A0A6I8MAA4_9FUSO</name>
<feature type="transmembrane region" description="Helical" evidence="4">
    <location>
        <begin position="102"/>
        <end position="120"/>
    </location>
</feature>
<accession>A0A6I8MAA4</accession>
<sequence>MNKIIFSIIMVAIILLIIIILSKKYKLNKNQQIIFWILVLFWTSVTIIREYRKIYIAGSIATGGLGLGIIVASSITSAYGLVSVFIRMPVFFLTDILKKRKIFIQIALGLIIITGIFVVIKPSITTLYLSSIAMGVCASMLAIFNLIFSETFKESEAYVSASILSVAPLLSEFIAAPIQYLGTYKDVKNYSLLWIVSIAIAIITLMLSFKIEDSSNKETFSLSKVKFVISNKKFLFACFVGVMISFVKFSTSVNNMVYYNKTYLDMPPLLLAYLGPLFSGPQLIASVLIGTYFNKKFGIEKTLIFALSFLVAFNLTMLFTKNYIVAFIAYSLNGFGYGATYISLLSMAMAFFKKEYRNISMGIYQGFFAFGIFFGDRIYVLVSGVLNDKPRMIFLILLTILIFSMLISIFSLLFRKKMLK</sequence>
<dbReference type="EMBL" id="CABWIB010000001">
    <property type="protein sequence ID" value="VWL85092.1"/>
    <property type="molecule type" value="Genomic_DNA"/>
</dbReference>
<dbReference type="SUPFAM" id="SSF103473">
    <property type="entry name" value="MFS general substrate transporter"/>
    <property type="match status" value="1"/>
</dbReference>
<dbReference type="PROSITE" id="PS50850">
    <property type="entry name" value="MFS"/>
    <property type="match status" value="1"/>
</dbReference>
<protein>
    <recommendedName>
        <fullName evidence="5">Major facilitator superfamily (MFS) profile domain-containing protein</fullName>
    </recommendedName>
</protein>
<feature type="transmembrane region" description="Helical" evidence="4">
    <location>
        <begin position="6"/>
        <end position="21"/>
    </location>
</feature>
<feature type="transmembrane region" description="Helical" evidence="4">
    <location>
        <begin position="192"/>
        <end position="212"/>
    </location>
</feature>
<proteinExistence type="predicted"/>
<feature type="transmembrane region" description="Helical" evidence="4">
    <location>
        <begin position="392"/>
        <end position="414"/>
    </location>
</feature>
<evidence type="ECO:0000256" key="4">
    <source>
        <dbReference type="SAM" id="Phobius"/>
    </source>
</evidence>
<keyword evidence="2 4" id="KW-1133">Transmembrane helix</keyword>
<keyword evidence="3 4" id="KW-0472">Membrane</keyword>
<dbReference type="Proteomes" id="UP000419017">
    <property type="component" value="Unassembled WGS sequence"/>
</dbReference>
<feature type="transmembrane region" description="Helical" evidence="4">
    <location>
        <begin position="270"/>
        <end position="293"/>
    </location>
</feature>
<dbReference type="Gene3D" id="1.20.1250.20">
    <property type="entry name" value="MFS general substrate transporter like domains"/>
    <property type="match status" value="1"/>
</dbReference>
<feature type="transmembrane region" description="Helical" evidence="4">
    <location>
        <begin position="126"/>
        <end position="148"/>
    </location>
</feature>
<evidence type="ECO:0000256" key="3">
    <source>
        <dbReference type="ARBA" id="ARBA00023136"/>
    </source>
</evidence>
<keyword evidence="7" id="KW-1185">Reference proteome</keyword>
<reference evidence="6 7" key="1">
    <citation type="submission" date="2019-10" db="EMBL/GenBank/DDBJ databases">
        <authorList>
            <person name="Blom J."/>
        </authorList>
    </citation>
    <scope>NUCLEOTIDE SEQUENCE [LARGE SCALE GENOMIC DNA]</scope>
    <source>
        <strain evidence="6 7">ES3154-GLU</strain>
    </source>
</reference>
<feature type="transmembrane region" description="Helical" evidence="4">
    <location>
        <begin position="233"/>
        <end position="250"/>
    </location>
</feature>
<feature type="transmembrane region" description="Helical" evidence="4">
    <location>
        <begin position="305"/>
        <end position="329"/>
    </location>
</feature>
<evidence type="ECO:0000256" key="2">
    <source>
        <dbReference type="ARBA" id="ARBA00022989"/>
    </source>
</evidence>
<dbReference type="InterPro" id="IPR020846">
    <property type="entry name" value="MFS_dom"/>
</dbReference>
<evidence type="ECO:0000256" key="1">
    <source>
        <dbReference type="ARBA" id="ARBA00022692"/>
    </source>
</evidence>